<feature type="region of interest" description="Disordered" evidence="3">
    <location>
        <begin position="86"/>
        <end position="117"/>
    </location>
</feature>
<evidence type="ECO:0000256" key="2">
    <source>
        <dbReference type="ARBA" id="ARBA00023163"/>
    </source>
</evidence>
<dbReference type="InterPro" id="IPR044797">
    <property type="entry name" value="At4g06598-like"/>
</dbReference>
<evidence type="ECO:0000256" key="1">
    <source>
        <dbReference type="ARBA" id="ARBA00023015"/>
    </source>
</evidence>
<keyword evidence="5" id="KW-1185">Reference proteome</keyword>
<dbReference type="OrthoDB" id="1906396at2759"/>
<evidence type="ECO:0000259" key="4">
    <source>
        <dbReference type="SMART" id="SM00338"/>
    </source>
</evidence>
<evidence type="ECO:0000256" key="3">
    <source>
        <dbReference type="SAM" id="MobiDB-lite"/>
    </source>
</evidence>
<protein>
    <submittedName>
        <fullName evidence="6">Basic leucine zipper 34</fullName>
    </submittedName>
</protein>
<accession>A0A6I9QNU8</accession>
<dbReference type="Proteomes" id="UP000504607">
    <property type="component" value="Chromosome 2"/>
</dbReference>
<dbReference type="GeneID" id="105038314"/>
<dbReference type="FunCoup" id="A0A6I9QNU8">
    <property type="interactions" value="1027"/>
</dbReference>
<name>A0A6I9QNU8_ELAGV</name>
<dbReference type="InterPro" id="IPR004827">
    <property type="entry name" value="bZIP"/>
</dbReference>
<dbReference type="PANTHER" id="PTHR46835:SF4">
    <property type="entry name" value="B-ZIP PROTEIN"/>
    <property type="match status" value="1"/>
</dbReference>
<keyword evidence="2" id="KW-0804">Transcription</keyword>
<reference evidence="6" key="1">
    <citation type="submission" date="2025-08" db="UniProtKB">
        <authorList>
            <consortium name="RefSeq"/>
        </authorList>
    </citation>
    <scope>IDENTIFICATION</scope>
</reference>
<feature type="compositionally biased region" description="Low complexity" evidence="3">
    <location>
        <begin position="167"/>
        <end position="178"/>
    </location>
</feature>
<dbReference type="PANTHER" id="PTHR46835">
    <property type="entry name" value="BASIC-LEUCINE ZIPPER (BZIP) TRANSCRIPTION FACTOR FAMILY PROTEIN-RELATED"/>
    <property type="match status" value="1"/>
</dbReference>
<dbReference type="GO" id="GO:0003700">
    <property type="term" value="F:DNA-binding transcription factor activity"/>
    <property type="evidence" value="ECO:0007669"/>
    <property type="project" value="InterPro"/>
</dbReference>
<dbReference type="InParanoid" id="A0A6I9QNU8"/>
<evidence type="ECO:0000313" key="6">
    <source>
        <dbReference type="RefSeq" id="XP_010912379.1"/>
    </source>
</evidence>
<dbReference type="SMART" id="SM00338">
    <property type="entry name" value="BRLZ"/>
    <property type="match status" value="1"/>
</dbReference>
<organism evidence="5 6">
    <name type="scientific">Elaeis guineensis var. tenera</name>
    <name type="common">Oil palm</name>
    <dbReference type="NCBI Taxonomy" id="51953"/>
    <lineage>
        <taxon>Eukaryota</taxon>
        <taxon>Viridiplantae</taxon>
        <taxon>Streptophyta</taxon>
        <taxon>Embryophyta</taxon>
        <taxon>Tracheophyta</taxon>
        <taxon>Spermatophyta</taxon>
        <taxon>Magnoliopsida</taxon>
        <taxon>Liliopsida</taxon>
        <taxon>Arecaceae</taxon>
        <taxon>Arecoideae</taxon>
        <taxon>Cocoseae</taxon>
        <taxon>Elaeidinae</taxon>
        <taxon>Elaeis</taxon>
    </lineage>
</organism>
<gene>
    <name evidence="6" type="primary">LOC105038314</name>
</gene>
<sequence>MSRQAHLPPRCPFKNRGLLPRALDSTPQTTLYRFPSQGSIIDERPSWIDDLFTESDSSPRGISHRRSSSDSAAILEVPAMLAGPVSPVSEGNTSSVGALHKSPEATDEGETNSGFEAGSGYDASCVYGPNSPRQKSKLTSSESSLVAALLENIPQNPLQYVTVDFPSGSNNSESNASGDILVAPDDHDPERASRRRSGQRSRVRKLQYIAELERTVDALQTFGAELAGRVASMYQQRFALSMENKKLRWQITRIQQQKIMKDGQYQTLKSEAERLKVIYGRHRRSKSAASCFEMGPLNTDTSEVSWQILDMGKLSLGESPVPMKHGLGRW</sequence>
<keyword evidence="1" id="KW-0805">Transcription regulation</keyword>
<dbReference type="InterPro" id="IPR046347">
    <property type="entry name" value="bZIP_sf"/>
</dbReference>
<dbReference type="SUPFAM" id="SSF57959">
    <property type="entry name" value="Leucine zipper domain"/>
    <property type="match status" value="1"/>
</dbReference>
<feature type="domain" description="BZIP" evidence="4">
    <location>
        <begin position="186"/>
        <end position="246"/>
    </location>
</feature>
<evidence type="ECO:0000313" key="5">
    <source>
        <dbReference type="Proteomes" id="UP000504607"/>
    </source>
</evidence>
<proteinExistence type="predicted"/>
<dbReference type="RefSeq" id="XP_010912379.1">
    <property type="nucleotide sequence ID" value="XM_010914077.3"/>
</dbReference>
<dbReference type="KEGG" id="egu:105038314"/>
<dbReference type="AlphaFoldDB" id="A0A6I9QNU8"/>
<feature type="region of interest" description="Disordered" evidence="3">
    <location>
        <begin position="164"/>
        <end position="200"/>
    </location>
</feature>